<name>A0A4Y3NFU5_PAEAU</name>
<accession>A0A4Y3NFU5</accession>
<dbReference type="EMBL" id="BJMD01000017">
    <property type="protein sequence ID" value="GEB20133.1"/>
    <property type="molecule type" value="Genomic_DNA"/>
</dbReference>
<gene>
    <name evidence="1" type="ORF">AAU01_28880</name>
</gene>
<dbReference type="Proteomes" id="UP000317715">
    <property type="component" value="Unassembled WGS sequence"/>
</dbReference>
<comment type="caution">
    <text evidence="1">The sequence shown here is derived from an EMBL/GenBank/DDBJ whole genome shotgun (WGS) entry which is preliminary data.</text>
</comment>
<reference evidence="1 2" key="1">
    <citation type="submission" date="2019-06" db="EMBL/GenBank/DDBJ databases">
        <title>Whole genome shotgun sequence of Paenarthrobacter aurescens NBRC 12136.</title>
        <authorList>
            <person name="Hosoyama A."/>
            <person name="Uohara A."/>
            <person name="Ohji S."/>
            <person name="Ichikawa N."/>
        </authorList>
    </citation>
    <scope>NUCLEOTIDE SEQUENCE [LARGE SCALE GENOMIC DNA]</scope>
    <source>
        <strain evidence="1 2">NBRC 12136</strain>
    </source>
</reference>
<dbReference type="AlphaFoldDB" id="A0A4Y3NFU5"/>
<protein>
    <submittedName>
        <fullName evidence="1">Uncharacterized protein</fullName>
    </submittedName>
</protein>
<keyword evidence="2" id="KW-1185">Reference proteome</keyword>
<evidence type="ECO:0000313" key="2">
    <source>
        <dbReference type="Proteomes" id="UP000317715"/>
    </source>
</evidence>
<evidence type="ECO:0000313" key="1">
    <source>
        <dbReference type="EMBL" id="GEB20133.1"/>
    </source>
</evidence>
<sequence>MIRAAGTPHFMRRLRVDGVVVDLMTAACIPGLLAVRVGAAARRCTLYTFVIQTLGVRCIPVKALLASDAVWRGDFA</sequence>
<proteinExistence type="predicted"/>
<organism evidence="1 2">
    <name type="scientific">Paenarthrobacter aurescens</name>
    <name type="common">Arthrobacter aurescens</name>
    <dbReference type="NCBI Taxonomy" id="43663"/>
    <lineage>
        <taxon>Bacteria</taxon>
        <taxon>Bacillati</taxon>
        <taxon>Actinomycetota</taxon>
        <taxon>Actinomycetes</taxon>
        <taxon>Micrococcales</taxon>
        <taxon>Micrococcaceae</taxon>
        <taxon>Paenarthrobacter</taxon>
    </lineage>
</organism>